<gene>
    <name evidence="3" type="ORF">AGRA3207_007324</name>
</gene>
<dbReference type="GO" id="GO:0005524">
    <property type="term" value="F:ATP binding"/>
    <property type="evidence" value="ECO:0007669"/>
    <property type="project" value="UniProtKB-KW"/>
</dbReference>
<evidence type="ECO:0000313" key="4">
    <source>
        <dbReference type="Proteomes" id="UP001049518"/>
    </source>
</evidence>
<evidence type="ECO:0000313" key="3">
    <source>
        <dbReference type="EMBL" id="QXJ25774.1"/>
    </source>
</evidence>
<keyword evidence="3" id="KW-0547">Nucleotide-binding</keyword>
<dbReference type="Pfam" id="PF13191">
    <property type="entry name" value="AAA_16"/>
    <property type="match status" value="1"/>
</dbReference>
<dbReference type="Proteomes" id="UP001049518">
    <property type="component" value="Chromosome"/>
</dbReference>
<name>A0ABX8R5T2_9ACTN</name>
<organism evidence="3 4">
    <name type="scientific">Actinomadura graeca</name>
    <dbReference type="NCBI Taxonomy" id="2750812"/>
    <lineage>
        <taxon>Bacteria</taxon>
        <taxon>Bacillati</taxon>
        <taxon>Actinomycetota</taxon>
        <taxon>Actinomycetes</taxon>
        <taxon>Streptosporangiales</taxon>
        <taxon>Thermomonosporaceae</taxon>
        <taxon>Actinomadura</taxon>
    </lineage>
</organism>
<accession>A0ABX8R5T2</accession>
<dbReference type="SUPFAM" id="SSF52540">
    <property type="entry name" value="P-loop containing nucleoside triphosphate hydrolases"/>
    <property type="match status" value="1"/>
</dbReference>
<evidence type="ECO:0000256" key="1">
    <source>
        <dbReference type="SAM" id="MobiDB-lite"/>
    </source>
</evidence>
<proteinExistence type="predicted"/>
<dbReference type="InterPro" id="IPR003593">
    <property type="entry name" value="AAA+_ATPase"/>
</dbReference>
<keyword evidence="4" id="KW-1185">Reference proteome</keyword>
<evidence type="ECO:0000259" key="2">
    <source>
        <dbReference type="SMART" id="SM00382"/>
    </source>
</evidence>
<dbReference type="Gene3D" id="3.40.50.300">
    <property type="entry name" value="P-loop containing nucleotide triphosphate hydrolases"/>
    <property type="match status" value="1"/>
</dbReference>
<protein>
    <submittedName>
        <fullName evidence="3">ATP-binding protein</fullName>
    </submittedName>
</protein>
<sequence>MAWGSYYRGDGVARPIALPPPPPWREFPRRPLGLAFRPPPGLPEAVNAALTLRRPLLLTGPPGSGKSTVIESVARELKLGPVLRWHITSRSTLTEALYRYDVLGRIHEQQLTQARDARRASETNRTGGVQNTAADDIDDIAPFLRLGPLGTALVPAPQPRALLIDEIDKSDLDLPGDLLDVLERGEYEIAELARYSSPVVAVRLWDSQQTHPIQAGRLRCTEFPFIVMTSNDERDFPPAFLRRCLRFAMPEPTVELLRDIVGAHLGMHVPQNAAVEELLSRFLARLHAGESLAIDQLLNAVFILTGDDAPQGAQRDDLLNILLHELTHA</sequence>
<keyword evidence="3" id="KW-0067">ATP-binding</keyword>
<dbReference type="EMBL" id="CP059572">
    <property type="protein sequence ID" value="QXJ25774.1"/>
    <property type="molecule type" value="Genomic_DNA"/>
</dbReference>
<feature type="compositionally biased region" description="Polar residues" evidence="1">
    <location>
        <begin position="123"/>
        <end position="132"/>
    </location>
</feature>
<dbReference type="SMART" id="SM00382">
    <property type="entry name" value="AAA"/>
    <property type="match status" value="1"/>
</dbReference>
<feature type="region of interest" description="Disordered" evidence="1">
    <location>
        <begin position="113"/>
        <end position="132"/>
    </location>
</feature>
<feature type="domain" description="AAA+ ATPase" evidence="2">
    <location>
        <begin position="52"/>
        <end position="255"/>
    </location>
</feature>
<dbReference type="InterPro" id="IPR041664">
    <property type="entry name" value="AAA_16"/>
</dbReference>
<dbReference type="InterPro" id="IPR027417">
    <property type="entry name" value="P-loop_NTPase"/>
</dbReference>
<reference evidence="3" key="1">
    <citation type="submission" date="2020-07" db="EMBL/GenBank/DDBJ databases">
        <authorList>
            <person name="Tarantini F.S."/>
            <person name="Hong K.W."/>
            <person name="Chan K.G."/>
        </authorList>
    </citation>
    <scope>NUCLEOTIDE SEQUENCE</scope>
    <source>
        <strain evidence="3">32-07</strain>
    </source>
</reference>
<dbReference type="RefSeq" id="WP_231331958.1">
    <property type="nucleotide sequence ID" value="NZ_CP059572.1"/>
</dbReference>